<reference evidence="14" key="1">
    <citation type="journal article" date="2019" name="Int. J. Syst. Evol. Microbiol.">
        <title>The Global Catalogue of Microorganisms (GCM) 10K type strain sequencing project: providing services to taxonomists for standard genome sequencing and annotation.</title>
        <authorList>
            <consortium name="The Broad Institute Genomics Platform"/>
            <consortium name="The Broad Institute Genome Sequencing Center for Infectious Disease"/>
            <person name="Wu L."/>
            <person name="Ma J."/>
        </authorList>
    </citation>
    <scope>NUCLEOTIDE SEQUENCE [LARGE SCALE GENOMIC DNA]</scope>
    <source>
        <strain evidence="14">CCUG 59189</strain>
    </source>
</reference>
<keyword evidence="12" id="KW-0997">Cell inner membrane</keyword>
<evidence type="ECO:0000256" key="10">
    <source>
        <dbReference type="ARBA" id="ARBA00048540"/>
    </source>
</evidence>
<dbReference type="SUPFAM" id="SSF143631">
    <property type="entry name" value="ApbE-like"/>
    <property type="match status" value="1"/>
</dbReference>
<keyword evidence="12" id="KW-0449">Lipoprotein</keyword>
<name>A0ABW3RZX6_9BACL</name>
<keyword evidence="12" id="KW-0472">Membrane</keyword>
<comment type="similarity">
    <text evidence="11 12">Belongs to the ApbE family.</text>
</comment>
<dbReference type="Pfam" id="PF02424">
    <property type="entry name" value="ApbE"/>
    <property type="match status" value="1"/>
</dbReference>
<keyword evidence="8 11" id="KW-0460">Magnesium</keyword>
<dbReference type="EC" id="2.7.1.180" evidence="2 11"/>
<dbReference type="PANTHER" id="PTHR30040">
    <property type="entry name" value="THIAMINE BIOSYNTHESIS LIPOPROTEIN APBE"/>
    <property type="match status" value="1"/>
</dbReference>
<comment type="subcellular location">
    <subcellularLocation>
        <location evidence="12">Cell inner membrane</location>
        <topology evidence="12">Lipid-anchor</topology>
        <orientation evidence="12">Periplasmic side</orientation>
    </subcellularLocation>
</comment>
<comment type="function">
    <text evidence="12">Flavin transferase that catalyzes the transfer of the FMN moiety of FAD and its covalent binding to the hydroxyl group of a threonine residue in a target flavoprotein.</text>
</comment>
<keyword evidence="12" id="KW-1003">Cell membrane</keyword>
<dbReference type="Gene3D" id="3.10.520.10">
    <property type="entry name" value="ApbE-like domains"/>
    <property type="match status" value="1"/>
</dbReference>
<keyword evidence="4 11" id="KW-0285">Flavoprotein</keyword>
<dbReference type="PROSITE" id="PS51257">
    <property type="entry name" value="PROKAR_LIPOPROTEIN"/>
    <property type="match status" value="1"/>
</dbReference>
<evidence type="ECO:0000256" key="4">
    <source>
        <dbReference type="ARBA" id="ARBA00022630"/>
    </source>
</evidence>
<dbReference type="InterPro" id="IPR024932">
    <property type="entry name" value="ApbE"/>
</dbReference>
<dbReference type="InterPro" id="IPR003374">
    <property type="entry name" value="ApbE-like_sf"/>
</dbReference>
<evidence type="ECO:0000256" key="1">
    <source>
        <dbReference type="ARBA" id="ARBA00001946"/>
    </source>
</evidence>
<comment type="cofactor">
    <cofactor evidence="1 12">
        <name>Mg(2+)</name>
        <dbReference type="ChEBI" id="CHEBI:18420"/>
    </cofactor>
</comment>
<comment type="catalytic activity">
    <reaction evidence="10 11 12">
        <text>L-threonyl-[protein] + FAD = FMN-L-threonyl-[protein] + AMP + H(+)</text>
        <dbReference type="Rhea" id="RHEA:36847"/>
        <dbReference type="Rhea" id="RHEA-COMP:11060"/>
        <dbReference type="Rhea" id="RHEA-COMP:11061"/>
        <dbReference type="ChEBI" id="CHEBI:15378"/>
        <dbReference type="ChEBI" id="CHEBI:30013"/>
        <dbReference type="ChEBI" id="CHEBI:57692"/>
        <dbReference type="ChEBI" id="CHEBI:74257"/>
        <dbReference type="ChEBI" id="CHEBI:456215"/>
        <dbReference type="EC" id="2.7.1.180"/>
    </reaction>
</comment>
<keyword evidence="5 11" id="KW-0808">Transferase</keyword>
<keyword evidence="6 11" id="KW-0479">Metal-binding</keyword>
<dbReference type="RefSeq" id="WP_379320212.1">
    <property type="nucleotide sequence ID" value="NZ_JBHTLM010000011.1"/>
</dbReference>
<evidence type="ECO:0000256" key="2">
    <source>
        <dbReference type="ARBA" id="ARBA00011955"/>
    </source>
</evidence>
<proteinExistence type="inferred from homology"/>
<sequence>MMTKTNGLQKLAVVCGFIFLLTVVLSGCGGGSGKDGGSGGKAGGQSASEPVSRQYYIFDTVVNIKLFEDPKAEEHLNHIDTMLKTLDEELSRTLETSQLYDVNKEAGKKAVQVSEDTFDVVKRSLDYAVESKGLFDPTVGGLVDLWNIGHEGAHVPDKAHLEKEKSLVGYKDVVLDESKRTVYLKRPGMILDLGGIGKGYAADRVADYLRGEGVKSGLVDLGGSSIIVIGSKPNGEKWNVGLQDPDQTRGISVGVIQLADQVIDTSGIYERYFVENGVMYHHILDPRSGYPSQNDLKSVTILADNATDADALSTYVYIMGKDEGLKYIESLGDNIEAMFITKDDKIYITPGLKGKFQVDSDEYQLME</sequence>
<evidence type="ECO:0000256" key="12">
    <source>
        <dbReference type="RuleBase" id="RU363002"/>
    </source>
</evidence>
<evidence type="ECO:0000256" key="11">
    <source>
        <dbReference type="PIRNR" id="PIRNR006268"/>
    </source>
</evidence>
<evidence type="ECO:0000256" key="9">
    <source>
        <dbReference type="ARBA" id="ARBA00031306"/>
    </source>
</evidence>
<dbReference type="PANTHER" id="PTHR30040:SF2">
    <property type="entry name" value="FAD:PROTEIN FMN TRANSFERASE"/>
    <property type="match status" value="1"/>
</dbReference>
<protein>
    <recommendedName>
        <fullName evidence="3 11">FAD:protein FMN transferase</fullName>
        <ecNumber evidence="2 11">2.7.1.180</ecNumber>
    </recommendedName>
    <alternativeName>
        <fullName evidence="9 11">Flavin transferase</fullName>
    </alternativeName>
</protein>
<evidence type="ECO:0000256" key="5">
    <source>
        <dbReference type="ARBA" id="ARBA00022679"/>
    </source>
</evidence>
<evidence type="ECO:0000313" key="14">
    <source>
        <dbReference type="Proteomes" id="UP001597262"/>
    </source>
</evidence>
<dbReference type="Proteomes" id="UP001597262">
    <property type="component" value="Unassembled WGS sequence"/>
</dbReference>
<evidence type="ECO:0000256" key="8">
    <source>
        <dbReference type="ARBA" id="ARBA00022842"/>
    </source>
</evidence>
<comment type="caution">
    <text evidence="13">The sequence shown here is derived from an EMBL/GenBank/DDBJ whole genome shotgun (WGS) entry which is preliminary data.</text>
</comment>
<evidence type="ECO:0000256" key="7">
    <source>
        <dbReference type="ARBA" id="ARBA00022827"/>
    </source>
</evidence>
<accession>A0ABW3RZX6</accession>
<evidence type="ECO:0000256" key="6">
    <source>
        <dbReference type="ARBA" id="ARBA00022723"/>
    </source>
</evidence>
<organism evidence="13 14">
    <name type="scientific">Paenibacillus puldeungensis</name>
    <dbReference type="NCBI Taxonomy" id="696536"/>
    <lineage>
        <taxon>Bacteria</taxon>
        <taxon>Bacillati</taxon>
        <taxon>Bacillota</taxon>
        <taxon>Bacilli</taxon>
        <taxon>Bacillales</taxon>
        <taxon>Paenibacillaceae</taxon>
        <taxon>Paenibacillus</taxon>
    </lineage>
</organism>
<evidence type="ECO:0000256" key="3">
    <source>
        <dbReference type="ARBA" id="ARBA00016337"/>
    </source>
</evidence>
<dbReference type="EMBL" id="JBHTLM010000011">
    <property type="protein sequence ID" value="MFD1177768.1"/>
    <property type="molecule type" value="Genomic_DNA"/>
</dbReference>
<dbReference type="PIRSF" id="PIRSF006268">
    <property type="entry name" value="ApbE"/>
    <property type="match status" value="1"/>
</dbReference>
<keyword evidence="7 11" id="KW-0274">FAD</keyword>
<evidence type="ECO:0000313" key="13">
    <source>
        <dbReference type="EMBL" id="MFD1177768.1"/>
    </source>
</evidence>
<keyword evidence="14" id="KW-1185">Reference proteome</keyword>
<gene>
    <name evidence="13" type="ORF">ACFQ3W_15865</name>
</gene>
<dbReference type="GO" id="GO:0016740">
    <property type="term" value="F:transferase activity"/>
    <property type="evidence" value="ECO:0007669"/>
    <property type="project" value="UniProtKB-KW"/>
</dbReference>